<dbReference type="EMBL" id="MNBE01000756">
    <property type="protein sequence ID" value="OKO90855.1"/>
    <property type="molecule type" value="Genomic_DNA"/>
</dbReference>
<gene>
    <name evidence="1" type="ORF">PENSUB_13156</name>
</gene>
<comment type="caution">
    <text evidence="1">The sequence shown here is derived from an EMBL/GenBank/DDBJ whole genome shotgun (WGS) entry which is preliminary data.</text>
</comment>
<accession>A0A1Q5SSK8</accession>
<protein>
    <submittedName>
        <fullName evidence="1">Uncharacterized protein</fullName>
    </submittedName>
</protein>
<sequence length="76" mass="8541">MGRFATLAERHLQRTKMKWELEGSKDVKDVKAHGERVPSGVKVGWKESTQRRQMRLSSTDLLATFGNSMGEPAKAP</sequence>
<evidence type="ECO:0000313" key="1">
    <source>
        <dbReference type="EMBL" id="OKO90855.1"/>
    </source>
</evidence>
<name>A0A1Q5SSK8_9EURO</name>
<dbReference type="AlphaFoldDB" id="A0A1Q5SSK8"/>
<evidence type="ECO:0000313" key="2">
    <source>
        <dbReference type="Proteomes" id="UP000186955"/>
    </source>
</evidence>
<organism evidence="1 2">
    <name type="scientific">Penicillium subrubescens</name>
    <dbReference type="NCBI Taxonomy" id="1316194"/>
    <lineage>
        <taxon>Eukaryota</taxon>
        <taxon>Fungi</taxon>
        <taxon>Dikarya</taxon>
        <taxon>Ascomycota</taxon>
        <taxon>Pezizomycotina</taxon>
        <taxon>Eurotiomycetes</taxon>
        <taxon>Eurotiomycetidae</taxon>
        <taxon>Eurotiales</taxon>
        <taxon>Aspergillaceae</taxon>
        <taxon>Penicillium</taxon>
    </lineage>
</organism>
<reference evidence="1 2" key="1">
    <citation type="submission" date="2016-10" db="EMBL/GenBank/DDBJ databases">
        <title>Genome sequence of the ascomycete fungus Penicillium subrubescens.</title>
        <authorList>
            <person name="De Vries R.P."/>
            <person name="Peng M."/>
            <person name="Dilokpimol A."/>
            <person name="Hilden K."/>
            <person name="Makela M.R."/>
            <person name="Grigoriev I."/>
            <person name="Riley R."/>
            <person name="Granchi Z."/>
        </authorList>
    </citation>
    <scope>NUCLEOTIDE SEQUENCE [LARGE SCALE GENOMIC DNA]</scope>
    <source>
        <strain evidence="1 2">CBS 132785</strain>
    </source>
</reference>
<keyword evidence="2" id="KW-1185">Reference proteome</keyword>
<dbReference type="Proteomes" id="UP000186955">
    <property type="component" value="Unassembled WGS sequence"/>
</dbReference>
<proteinExistence type="predicted"/>